<dbReference type="AlphaFoldDB" id="A0A2C7ABZ1"/>
<dbReference type="EMBL" id="PDNU01000022">
    <property type="protein sequence ID" value="PHK94606.1"/>
    <property type="molecule type" value="Genomic_DNA"/>
</dbReference>
<evidence type="ECO:0000256" key="1">
    <source>
        <dbReference type="SAM" id="MobiDB-lite"/>
    </source>
</evidence>
<protein>
    <submittedName>
        <fullName evidence="2">Uncharacterized protein</fullName>
    </submittedName>
</protein>
<keyword evidence="3" id="KW-1185">Reference proteome</keyword>
<proteinExistence type="predicted"/>
<evidence type="ECO:0000313" key="3">
    <source>
        <dbReference type="Proteomes" id="UP000223527"/>
    </source>
</evidence>
<dbReference type="Proteomes" id="UP000223527">
    <property type="component" value="Unassembled WGS sequence"/>
</dbReference>
<sequence>MRMPGKDTTFIGHTPAPLARPEGQPPVVQGADGSWMLELSRGPEGAFAFAYERVGGIVRVTGQAVLRHPAGHVLQPVTVVLREEDAGKLGAGILGIIGS</sequence>
<evidence type="ECO:0000313" key="2">
    <source>
        <dbReference type="EMBL" id="PHK94606.1"/>
    </source>
</evidence>
<comment type="caution">
    <text evidence="2">The sequence shown here is derived from an EMBL/GenBank/DDBJ whole genome shotgun (WGS) entry which is preliminary data.</text>
</comment>
<accession>A0A2C7ABZ1</accession>
<name>A0A2C7ABZ1_9PROT</name>
<reference evidence="2 3" key="1">
    <citation type="submission" date="2017-10" db="EMBL/GenBank/DDBJ databases">
        <authorList>
            <person name="Banno H."/>
            <person name="Chua N.-H."/>
        </authorList>
    </citation>
    <scope>NUCLEOTIDE SEQUENCE [LARGE SCALE GENOMIC DNA]</scope>
    <source>
        <strain evidence="2 3">YW11</strain>
    </source>
</reference>
<organism evidence="2 3">
    <name type="scientific">Teichococcus rhizosphaerae</name>
    <dbReference type="NCBI Taxonomy" id="1335062"/>
    <lineage>
        <taxon>Bacteria</taxon>
        <taxon>Pseudomonadati</taxon>
        <taxon>Pseudomonadota</taxon>
        <taxon>Alphaproteobacteria</taxon>
        <taxon>Acetobacterales</taxon>
        <taxon>Roseomonadaceae</taxon>
        <taxon>Roseomonas</taxon>
    </lineage>
</organism>
<feature type="region of interest" description="Disordered" evidence="1">
    <location>
        <begin position="1"/>
        <end position="27"/>
    </location>
</feature>
<gene>
    <name evidence="2" type="ORF">CR162_12475</name>
</gene>